<evidence type="ECO:0000256" key="1">
    <source>
        <dbReference type="ARBA" id="ARBA00022553"/>
    </source>
</evidence>
<dbReference type="PANTHER" id="PTHR44591">
    <property type="entry name" value="STRESS RESPONSE REGULATOR PROTEIN 1"/>
    <property type="match status" value="1"/>
</dbReference>
<accession>A0A8G0ZXE2</accession>
<sequence length="236" mass="24862">MPDPAYIPVLPGPPQRGLLPLQGLTVLAVEDSRFACEALRLMCQRAGARLRRADTLAAARAHLATYRPDVAIVDIGLPDGEGTALIADIANSQRRPVVLLATSGDPAAEAPARLAGADGFLPKPIERMADFLAQVLDRLPESLPFPAGTDSPAAPDPIALIDDLRRAEGYLAKGLPQPWLTGFLAGLARQAHDPALAAALPVLSSAHGQARLRRLIRQRIAEGPPAFASAPGQCRI</sequence>
<proteinExistence type="predicted"/>
<dbReference type="GO" id="GO:0000160">
    <property type="term" value="P:phosphorelay signal transduction system"/>
    <property type="evidence" value="ECO:0007669"/>
    <property type="project" value="InterPro"/>
</dbReference>
<dbReference type="InterPro" id="IPR001789">
    <property type="entry name" value="Sig_transdc_resp-reg_receiver"/>
</dbReference>
<name>A0A8G0ZXE2_9RHOB</name>
<reference evidence="4" key="1">
    <citation type="submission" date="2021-02" db="EMBL/GenBank/DDBJ databases">
        <title>Rhodobacter shimadae sp. nov., an aerobic anoxygenic phototrophic bacterium isolated from a hot spring.</title>
        <authorList>
            <person name="Muramatsu S."/>
            <person name="Haruta S."/>
            <person name="Hirose S."/>
            <person name="Hanada S."/>
        </authorList>
    </citation>
    <scope>NUCLEOTIDE SEQUENCE</scope>
    <source>
        <strain evidence="4">N10</strain>
    </source>
</reference>
<protein>
    <submittedName>
        <fullName evidence="4">Response regulator</fullName>
    </submittedName>
</protein>
<dbReference type="CDD" id="cd00156">
    <property type="entry name" value="REC"/>
    <property type="match status" value="1"/>
</dbReference>
<keyword evidence="1 2" id="KW-0597">Phosphoprotein</keyword>
<dbReference type="Pfam" id="PF00072">
    <property type="entry name" value="Response_reg"/>
    <property type="match status" value="1"/>
</dbReference>
<dbReference type="SMART" id="SM00448">
    <property type="entry name" value="REC"/>
    <property type="match status" value="1"/>
</dbReference>
<keyword evidence="5" id="KW-1185">Reference proteome</keyword>
<dbReference type="AlphaFoldDB" id="A0A8G0ZXE2"/>
<organism evidence="4 5">
    <name type="scientific">Neotabrizicola shimadae</name>
    <dbReference type="NCBI Taxonomy" id="2807096"/>
    <lineage>
        <taxon>Bacteria</taxon>
        <taxon>Pseudomonadati</taxon>
        <taxon>Pseudomonadota</taxon>
        <taxon>Alphaproteobacteria</taxon>
        <taxon>Rhodobacterales</taxon>
        <taxon>Paracoccaceae</taxon>
        <taxon>Neotabrizicola</taxon>
    </lineage>
</organism>
<gene>
    <name evidence="4" type="ORF">JO391_10200</name>
</gene>
<dbReference type="Gene3D" id="3.40.50.2300">
    <property type="match status" value="1"/>
</dbReference>
<feature type="domain" description="Response regulatory" evidence="3">
    <location>
        <begin position="25"/>
        <end position="138"/>
    </location>
</feature>
<dbReference type="KEGG" id="nsm:JO391_10200"/>
<evidence type="ECO:0000313" key="5">
    <source>
        <dbReference type="Proteomes" id="UP000826300"/>
    </source>
</evidence>
<dbReference type="SUPFAM" id="SSF52172">
    <property type="entry name" value="CheY-like"/>
    <property type="match status" value="1"/>
</dbReference>
<dbReference type="InterPro" id="IPR011006">
    <property type="entry name" value="CheY-like_superfamily"/>
</dbReference>
<dbReference type="PANTHER" id="PTHR44591:SF3">
    <property type="entry name" value="RESPONSE REGULATORY DOMAIN-CONTAINING PROTEIN"/>
    <property type="match status" value="1"/>
</dbReference>
<evidence type="ECO:0000259" key="3">
    <source>
        <dbReference type="PROSITE" id="PS50110"/>
    </source>
</evidence>
<evidence type="ECO:0000313" key="4">
    <source>
        <dbReference type="EMBL" id="QYZ71927.1"/>
    </source>
</evidence>
<dbReference type="Proteomes" id="UP000826300">
    <property type="component" value="Chromosome"/>
</dbReference>
<dbReference type="EMBL" id="CP069370">
    <property type="protein sequence ID" value="QYZ71927.1"/>
    <property type="molecule type" value="Genomic_DNA"/>
</dbReference>
<feature type="modified residue" description="4-aspartylphosphate" evidence="2">
    <location>
        <position position="74"/>
    </location>
</feature>
<evidence type="ECO:0000256" key="2">
    <source>
        <dbReference type="PROSITE-ProRule" id="PRU00169"/>
    </source>
</evidence>
<dbReference type="PROSITE" id="PS50110">
    <property type="entry name" value="RESPONSE_REGULATORY"/>
    <property type="match status" value="1"/>
</dbReference>
<dbReference type="InterPro" id="IPR050595">
    <property type="entry name" value="Bact_response_regulator"/>
</dbReference>